<proteinExistence type="predicted"/>
<keyword evidence="2" id="KW-1185">Reference proteome</keyword>
<evidence type="ECO:0000313" key="1">
    <source>
        <dbReference type="EMBL" id="EDN99361.1"/>
    </source>
</evidence>
<organism evidence="1 2">
    <name type="scientific">Sclerotinia sclerotiorum (strain ATCC 18683 / 1980 / Ss-1)</name>
    <name type="common">White mold</name>
    <name type="synonym">Whetzelinia sclerotiorum</name>
    <dbReference type="NCBI Taxonomy" id="665079"/>
    <lineage>
        <taxon>Eukaryota</taxon>
        <taxon>Fungi</taxon>
        <taxon>Dikarya</taxon>
        <taxon>Ascomycota</taxon>
        <taxon>Pezizomycotina</taxon>
        <taxon>Leotiomycetes</taxon>
        <taxon>Helotiales</taxon>
        <taxon>Sclerotiniaceae</taxon>
        <taxon>Sclerotinia</taxon>
    </lineage>
</organism>
<accession>A7EA83</accession>
<dbReference type="KEGG" id="ssl:SS1G_02215"/>
<gene>
    <name evidence="1" type="ORF">SS1G_02215</name>
</gene>
<dbReference type="RefSeq" id="XP_001595999.1">
    <property type="nucleotide sequence ID" value="XM_001595949.1"/>
</dbReference>
<dbReference type="EMBL" id="CH476623">
    <property type="protein sequence ID" value="EDN99361.1"/>
    <property type="molecule type" value="Genomic_DNA"/>
</dbReference>
<protein>
    <submittedName>
        <fullName evidence="1">Uncharacterized protein</fullName>
    </submittedName>
</protein>
<evidence type="ECO:0000313" key="2">
    <source>
        <dbReference type="Proteomes" id="UP000001312"/>
    </source>
</evidence>
<dbReference type="GeneID" id="5492446"/>
<dbReference type="Proteomes" id="UP000001312">
    <property type="component" value="Unassembled WGS sequence"/>
</dbReference>
<dbReference type="HOGENOM" id="CLU_3125915_0_0_1"/>
<dbReference type="AlphaFoldDB" id="A7EA83"/>
<sequence length="50" mass="5778">MQPPLPRTHRLNRVHKPMANNEFTFYGTDLQIWTISMRATKGGKYSIADS</sequence>
<reference evidence="2" key="1">
    <citation type="journal article" date="2011" name="PLoS Genet.">
        <title>Genomic analysis of the necrotrophic fungal pathogens Sclerotinia sclerotiorum and Botrytis cinerea.</title>
        <authorList>
            <person name="Amselem J."/>
            <person name="Cuomo C.A."/>
            <person name="van Kan J.A."/>
            <person name="Viaud M."/>
            <person name="Benito E.P."/>
            <person name="Couloux A."/>
            <person name="Coutinho P.M."/>
            <person name="de Vries R.P."/>
            <person name="Dyer P.S."/>
            <person name="Fillinger S."/>
            <person name="Fournier E."/>
            <person name="Gout L."/>
            <person name="Hahn M."/>
            <person name="Kohn L."/>
            <person name="Lapalu N."/>
            <person name="Plummer K.M."/>
            <person name="Pradier J.M."/>
            <person name="Quevillon E."/>
            <person name="Sharon A."/>
            <person name="Simon A."/>
            <person name="ten Have A."/>
            <person name="Tudzynski B."/>
            <person name="Tudzynski P."/>
            <person name="Wincker P."/>
            <person name="Andrew M."/>
            <person name="Anthouard V."/>
            <person name="Beever R.E."/>
            <person name="Beffa R."/>
            <person name="Benoit I."/>
            <person name="Bouzid O."/>
            <person name="Brault B."/>
            <person name="Chen Z."/>
            <person name="Choquer M."/>
            <person name="Collemare J."/>
            <person name="Cotton P."/>
            <person name="Danchin E.G."/>
            <person name="Da Silva C."/>
            <person name="Gautier A."/>
            <person name="Giraud C."/>
            <person name="Giraud T."/>
            <person name="Gonzalez C."/>
            <person name="Grossetete S."/>
            <person name="Guldener U."/>
            <person name="Henrissat B."/>
            <person name="Howlett B.J."/>
            <person name="Kodira C."/>
            <person name="Kretschmer M."/>
            <person name="Lappartient A."/>
            <person name="Leroch M."/>
            <person name="Levis C."/>
            <person name="Mauceli E."/>
            <person name="Neuveglise C."/>
            <person name="Oeser B."/>
            <person name="Pearson M."/>
            <person name="Poulain J."/>
            <person name="Poussereau N."/>
            <person name="Quesneville H."/>
            <person name="Rascle C."/>
            <person name="Schumacher J."/>
            <person name="Segurens B."/>
            <person name="Sexton A."/>
            <person name="Silva E."/>
            <person name="Sirven C."/>
            <person name="Soanes D.M."/>
            <person name="Talbot N.J."/>
            <person name="Templeton M."/>
            <person name="Yandava C."/>
            <person name="Yarden O."/>
            <person name="Zeng Q."/>
            <person name="Rollins J.A."/>
            <person name="Lebrun M.H."/>
            <person name="Dickman M."/>
        </authorList>
    </citation>
    <scope>NUCLEOTIDE SEQUENCE [LARGE SCALE GENOMIC DNA]</scope>
    <source>
        <strain evidence="2">ATCC 18683 / 1980 / Ss-1</strain>
    </source>
</reference>
<name>A7EA83_SCLS1</name>
<dbReference type="InParanoid" id="A7EA83"/>